<dbReference type="Proteomes" id="UP000323067">
    <property type="component" value="Chromosome vi"/>
</dbReference>
<keyword evidence="3" id="KW-0418">Kinase</keyword>
<dbReference type="Gene3D" id="3.90.1200.10">
    <property type="match status" value="1"/>
</dbReference>
<accession>A0A2H4SAG0</accession>
<dbReference type="PANTHER" id="PTHR21310">
    <property type="entry name" value="AMINOGLYCOSIDE PHOSPHOTRANSFERASE-RELATED-RELATED"/>
    <property type="match status" value="1"/>
</dbReference>
<dbReference type="Pfam" id="PF01636">
    <property type="entry name" value="APH"/>
    <property type="match status" value="1"/>
</dbReference>
<dbReference type="GO" id="GO:0016301">
    <property type="term" value="F:kinase activity"/>
    <property type="evidence" value="ECO:0007669"/>
    <property type="project" value="UniProtKB-KW"/>
</dbReference>
<keyword evidence="3" id="KW-0808">Transferase</keyword>
<reference evidence="3 4" key="1">
    <citation type="journal article" date="2017" name="BMC Genomics">
        <title>Chromosome level assembly and secondary metabolite potential of the parasitic fungus Cordyceps militaris.</title>
        <authorList>
            <person name="Kramer G.J."/>
            <person name="Nodwell J.R."/>
        </authorList>
    </citation>
    <scope>NUCLEOTIDE SEQUENCE [LARGE SCALE GENOMIC DNA]</scope>
    <source>
        <strain evidence="3 4">ATCC 34164</strain>
    </source>
</reference>
<evidence type="ECO:0000256" key="1">
    <source>
        <dbReference type="SAM" id="MobiDB-lite"/>
    </source>
</evidence>
<organism evidence="3 4">
    <name type="scientific">Cordyceps militaris</name>
    <name type="common">Caterpillar fungus</name>
    <name type="synonym">Clavaria militaris</name>
    <dbReference type="NCBI Taxonomy" id="73501"/>
    <lineage>
        <taxon>Eukaryota</taxon>
        <taxon>Fungi</taxon>
        <taxon>Dikarya</taxon>
        <taxon>Ascomycota</taxon>
        <taxon>Pezizomycotina</taxon>
        <taxon>Sordariomycetes</taxon>
        <taxon>Hypocreomycetidae</taxon>
        <taxon>Hypocreales</taxon>
        <taxon>Cordycipitaceae</taxon>
        <taxon>Cordyceps</taxon>
    </lineage>
</organism>
<feature type="region of interest" description="Disordered" evidence="1">
    <location>
        <begin position="78"/>
        <end position="99"/>
    </location>
</feature>
<feature type="domain" description="Aminoglycoside phosphotransferase" evidence="2">
    <location>
        <begin position="170"/>
        <end position="354"/>
    </location>
</feature>
<dbReference type="VEuPathDB" id="FungiDB:A9K55_006327"/>
<evidence type="ECO:0000313" key="4">
    <source>
        <dbReference type="Proteomes" id="UP000323067"/>
    </source>
</evidence>
<dbReference type="AlphaFoldDB" id="A0A2H4SAG0"/>
<evidence type="ECO:0000259" key="2">
    <source>
        <dbReference type="Pfam" id="PF01636"/>
    </source>
</evidence>
<gene>
    <name evidence="3" type="ORF">A9K55_006327</name>
</gene>
<feature type="compositionally biased region" description="Polar residues" evidence="1">
    <location>
        <begin position="1"/>
        <end position="28"/>
    </location>
</feature>
<name>A0A2H4SAG0_CORMI</name>
<feature type="compositionally biased region" description="Polar residues" evidence="1">
    <location>
        <begin position="78"/>
        <end position="92"/>
    </location>
</feature>
<dbReference type="SUPFAM" id="SSF56112">
    <property type="entry name" value="Protein kinase-like (PK-like)"/>
    <property type="match status" value="1"/>
</dbReference>
<dbReference type="EMBL" id="CP023323">
    <property type="protein sequence ID" value="ATY60095.1"/>
    <property type="molecule type" value="Genomic_DNA"/>
</dbReference>
<sequence length="391" mass="44080">MGPSQLANPHSQTGCGNDSNMANQPSKSRVNKAHRNTTAARYNIKVMRSLEKRLFNDPEADITIGMSKYSQRLQSFKDQVPTNSQAAPSLPNNDVRRRLNENDPVTMIFPLSSEVEDLCRDYQSIAEAMIGLLGSGEVMYESAWAASVMVFRISENIVVKAGHESFSITEHQTLAFLEKHMPEFPAPRPHGLLRLGLRCFLFTSHIPGMNLEKAWPGLDCSQKQDISCQVDILLAKLRSLPFPENASLGDVVGGTCRDVRLSQRVSTKPIMSVTEFEDFIFHGSNTTSPLYVQLLRNLMPSSAKIVLTHGDIRPANIMVRRDDKKWRVTAIIDWETGGFYPEYWEAVKATNMLTPGDHFDWYKYIPQSISPSQYAVPWLVDRLWDRTTTNG</sequence>
<dbReference type="InterPro" id="IPR051678">
    <property type="entry name" value="AGP_Transferase"/>
</dbReference>
<feature type="region of interest" description="Disordered" evidence="1">
    <location>
        <begin position="1"/>
        <end position="37"/>
    </location>
</feature>
<dbReference type="PANTHER" id="PTHR21310:SF15">
    <property type="entry name" value="AMINOGLYCOSIDE PHOSPHOTRANSFERASE DOMAIN-CONTAINING PROTEIN"/>
    <property type="match status" value="1"/>
</dbReference>
<dbReference type="InterPro" id="IPR011009">
    <property type="entry name" value="Kinase-like_dom_sf"/>
</dbReference>
<protein>
    <submittedName>
        <fullName evidence="3">Kinase-like domain</fullName>
    </submittedName>
</protein>
<proteinExistence type="predicted"/>
<evidence type="ECO:0000313" key="3">
    <source>
        <dbReference type="EMBL" id="ATY60095.1"/>
    </source>
</evidence>
<dbReference type="VEuPathDB" id="FungiDB:CCM_02603"/>
<dbReference type="CDD" id="cd05120">
    <property type="entry name" value="APH_ChoK_like"/>
    <property type="match status" value="1"/>
</dbReference>
<dbReference type="InterPro" id="IPR002575">
    <property type="entry name" value="Aminoglycoside_PTrfase"/>
</dbReference>